<dbReference type="PANTHER" id="PTHR30244">
    <property type="entry name" value="TRANSAMINASE"/>
    <property type="match status" value="1"/>
</dbReference>
<dbReference type="Pfam" id="PF01041">
    <property type="entry name" value="DegT_DnrJ_EryC1"/>
    <property type="match status" value="1"/>
</dbReference>
<reference evidence="1" key="1">
    <citation type="submission" date="2018-05" db="EMBL/GenBank/DDBJ databases">
        <authorList>
            <person name="Lanie J.A."/>
            <person name="Ng W.-L."/>
            <person name="Kazmierczak K.M."/>
            <person name="Andrzejewski T.M."/>
            <person name="Davidsen T.M."/>
            <person name="Wayne K.J."/>
            <person name="Tettelin H."/>
            <person name="Glass J.I."/>
            <person name="Rusch D."/>
            <person name="Podicherti R."/>
            <person name="Tsui H.-C.T."/>
            <person name="Winkler M.E."/>
        </authorList>
    </citation>
    <scope>NUCLEOTIDE SEQUENCE</scope>
</reference>
<accession>A0A382I395</accession>
<gene>
    <name evidence="1" type="ORF">METZ01_LOCUS246167</name>
</gene>
<dbReference type="SUPFAM" id="SSF53383">
    <property type="entry name" value="PLP-dependent transferases"/>
    <property type="match status" value="1"/>
</dbReference>
<dbReference type="GO" id="GO:0030170">
    <property type="term" value="F:pyridoxal phosphate binding"/>
    <property type="evidence" value="ECO:0007669"/>
    <property type="project" value="TreeGrafter"/>
</dbReference>
<dbReference type="Gene3D" id="3.90.1150.10">
    <property type="entry name" value="Aspartate Aminotransferase, domain 1"/>
    <property type="match status" value="1"/>
</dbReference>
<dbReference type="GO" id="GO:0008483">
    <property type="term" value="F:transaminase activity"/>
    <property type="evidence" value="ECO:0007669"/>
    <property type="project" value="TreeGrafter"/>
</dbReference>
<organism evidence="1">
    <name type="scientific">marine metagenome</name>
    <dbReference type="NCBI Taxonomy" id="408172"/>
    <lineage>
        <taxon>unclassified sequences</taxon>
        <taxon>metagenomes</taxon>
        <taxon>ecological metagenomes</taxon>
    </lineage>
</organism>
<dbReference type="CDD" id="cd00616">
    <property type="entry name" value="AHBA_syn"/>
    <property type="match status" value="1"/>
</dbReference>
<dbReference type="PANTHER" id="PTHR30244:SF34">
    <property type="entry name" value="DTDP-4-AMINO-4,6-DIDEOXYGALACTOSE TRANSAMINASE"/>
    <property type="match status" value="1"/>
</dbReference>
<feature type="non-terminal residue" evidence="1">
    <location>
        <position position="401"/>
    </location>
</feature>
<dbReference type="InterPro" id="IPR015421">
    <property type="entry name" value="PyrdxlP-dep_Trfase_major"/>
</dbReference>
<proteinExistence type="predicted"/>
<dbReference type="AlphaFoldDB" id="A0A382I395"/>
<dbReference type="PIRSF" id="PIRSF000390">
    <property type="entry name" value="PLP_StrS"/>
    <property type="match status" value="1"/>
</dbReference>
<dbReference type="InterPro" id="IPR015422">
    <property type="entry name" value="PyrdxlP-dep_Trfase_small"/>
</dbReference>
<name>A0A382I395_9ZZZZ</name>
<dbReference type="InterPro" id="IPR015424">
    <property type="entry name" value="PyrdxlP-dep_Trfase"/>
</dbReference>
<evidence type="ECO:0008006" key="2">
    <source>
        <dbReference type="Google" id="ProtNLM"/>
    </source>
</evidence>
<dbReference type="GO" id="GO:0000271">
    <property type="term" value="P:polysaccharide biosynthetic process"/>
    <property type="evidence" value="ECO:0007669"/>
    <property type="project" value="TreeGrafter"/>
</dbReference>
<dbReference type="InterPro" id="IPR000653">
    <property type="entry name" value="DegT/StrS_aminotransferase"/>
</dbReference>
<sequence length="401" mass="45444">MNEKQRRDILRMHRPQQLFPAEPNLGAWYTEQEIEVATKAIRDSMDWRVGFGFIVDEILHFEQSFANYCGTEFAISLSTASVGLDLAMISLNLEPEDEVICPAINFKASPLAVLGQRANLVFCEIDPRTFNCDPTDLERRITPKTRAIFPVHMNGLSAPMDDLLDIAECHPHPTHGPLKVIGDAARACGGGYKETKIGKKGWMNVFSFHTMKLMTTLGEGGMITTDDAELAKLLRGIRQWGNDADTWGSSYKMTKVQAAVGSVQLRRLDTMIEQRVKRAHDRLQMLEGIPELTLTFEPPDCDHTFYLFTLLVPQKWGGQKRDQLCQMLQEEYNVGTMVANPPVWEAQPYIHRRTFDQIDKLPVSVETAKRLFCISLHPLMSDEENAYVAAAVWDAVERMRK</sequence>
<dbReference type="EMBL" id="UINC01064542">
    <property type="protein sequence ID" value="SVB93313.1"/>
    <property type="molecule type" value="Genomic_DNA"/>
</dbReference>
<protein>
    <recommendedName>
        <fullName evidence="2">DegT/DnrJ/EryC1/StrS aminotransferase</fullName>
    </recommendedName>
</protein>
<evidence type="ECO:0000313" key="1">
    <source>
        <dbReference type="EMBL" id="SVB93313.1"/>
    </source>
</evidence>
<dbReference type="Gene3D" id="3.40.640.10">
    <property type="entry name" value="Type I PLP-dependent aspartate aminotransferase-like (Major domain)"/>
    <property type="match status" value="1"/>
</dbReference>